<reference evidence="5" key="1">
    <citation type="submission" date="2017-04" db="EMBL/GenBank/DDBJ databases">
        <authorList>
            <person name="Varghese N."/>
            <person name="Submissions S."/>
        </authorList>
    </citation>
    <scope>NUCLEOTIDE SEQUENCE [LARGE SCALE GENOMIC DNA]</scope>
    <source>
        <strain evidence="5">VKM Ac-2121</strain>
    </source>
</reference>
<sequence>MDRSVITIVFIVFVVLVFGGMILSWRARRRRSADLAPEAVPAESLGAETEAVELPYVATTRFEQPLERVVLPGLGFRGRATLRLHERGVVIAPVGERVTVIPATLLRGAGEGSYVIDRAVEEGGLLVVSWSPRGGETVDSYLRVAEPRLRAHLVAEIRRLAGPDASPSHPGAADGGSAPTQKGS</sequence>
<evidence type="ECO:0000256" key="1">
    <source>
        <dbReference type="SAM" id="MobiDB-lite"/>
    </source>
</evidence>
<dbReference type="InterPro" id="IPR057446">
    <property type="entry name" value="PH_bac"/>
</dbReference>
<evidence type="ECO:0000256" key="2">
    <source>
        <dbReference type="SAM" id="Phobius"/>
    </source>
</evidence>
<dbReference type="OrthoDB" id="3826692at2"/>
<gene>
    <name evidence="4" type="ORF">SAMN06295885_1625</name>
</gene>
<dbReference type="AlphaFoldDB" id="A0A1X7NMV2"/>
<feature type="region of interest" description="Disordered" evidence="1">
    <location>
        <begin position="162"/>
        <end position="184"/>
    </location>
</feature>
<evidence type="ECO:0000259" key="3">
    <source>
        <dbReference type="Pfam" id="PF25362"/>
    </source>
</evidence>
<keyword evidence="2" id="KW-0812">Transmembrane</keyword>
<keyword evidence="2" id="KW-0472">Membrane</keyword>
<keyword evidence="2" id="KW-1133">Transmembrane helix</keyword>
<evidence type="ECO:0000313" key="5">
    <source>
        <dbReference type="Proteomes" id="UP000193711"/>
    </source>
</evidence>
<evidence type="ECO:0000313" key="4">
    <source>
        <dbReference type="EMBL" id="SMH39320.1"/>
    </source>
</evidence>
<organism evidence="4 5">
    <name type="scientific">Rathayibacter oskolensis</name>
    <dbReference type="NCBI Taxonomy" id="1891671"/>
    <lineage>
        <taxon>Bacteria</taxon>
        <taxon>Bacillati</taxon>
        <taxon>Actinomycetota</taxon>
        <taxon>Actinomycetes</taxon>
        <taxon>Micrococcales</taxon>
        <taxon>Microbacteriaceae</taxon>
        <taxon>Rathayibacter</taxon>
    </lineage>
</organism>
<dbReference type="STRING" id="1891671.SAMN06295885_1625"/>
<feature type="domain" description="PH" evidence="3">
    <location>
        <begin position="39"/>
        <end position="156"/>
    </location>
</feature>
<keyword evidence="5" id="KW-1185">Reference proteome</keyword>
<dbReference type="RefSeq" id="WP_085475973.1">
    <property type="nucleotide sequence ID" value="NZ_FXBM01000001.1"/>
</dbReference>
<feature type="transmembrane region" description="Helical" evidence="2">
    <location>
        <begin position="6"/>
        <end position="25"/>
    </location>
</feature>
<proteinExistence type="predicted"/>
<name>A0A1X7NMV2_9MICO</name>
<dbReference type="Proteomes" id="UP000193711">
    <property type="component" value="Unassembled WGS sequence"/>
</dbReference>
<protein>
    <recommendedName>
        <fullName evidence="3">PH domain-containing protein</fullName>
    </recommendedName>
</protein>
<accession>A0A1X7NMV2</accession>
<dbReference type="EMBL" id="FXBM01000001">
    <property type="protein sequence ID" value="SMH39320.1"/>
    <property type="molecule type" value="Genomic_DNA"/>
</dbReference>
<dbReference type="Pfam" id="PF25362">
    <property type="entry name" value="bPH_11"/>
    <property type="match status" value="1"/>
</dbReference>